<evidence type="ECO:0008006" key="4">
    <source>
        <dbReference type="Google" id="ProtNLM"/>
    </source>
</evidence>
<keyword evidence="3" id="KW-1185">Reference proteome</keyword>
<dbReference type="PATRIC" id="fig|36807.3.peg.155"/>
<accession>A0A150HIG2</accession>
<dbReference type="Pfam" id="PF11175">
    <property type="entry name" value="DUF2961"/>
    <property type="match status" value="1"/>
</dbReference>
<feature type="region of interest" description="Disordered" evidence="1">
    <location>
        <begin position="1"/>
        <end position="21"/>
    </location>
</feature>
<dbReference type="InterPro" id="IPR021345">
    <property type="entry name" value="DUF2961"/>
</dbReference>
<protein>
    <recommendedName>
        <fullName evidence="4">DUF2961 domain-containing protein</fullName>
    </recommendedName>
</protein>
<dbReference type="STRING" id="36807.Mlaev_00150"/>
<evidence type="ECO:0000256" key="1">
    <source>
        <dbReference type="SAM" id="MobiDB-lite"/>
    </source>
</evidence>
<organism evidence="2 3">
    <name type="scientific">Microbacterium laevaniformans</name>
    <dbReference type="NCBI Taxonomy" id="36807"/>
    <lineage>
        <taxon>Bacteria</taxon>
        <taxon>Bacillati</taxon>
        <taxon>Actinomycetota</taxon>
        <taxon>Actinomycetes</taxon>
        <taxon>Micrococcales</taxon>
        <taxon>Microbacteriaceae</taxon>
        <taxon>Microbacterium</taxon>
    </lineage>
</organism>
<dbReference type="Proteomes" id="UP000075357">
    <property type="component" value="Unassembled WGS sequence"/>
</dbReference>
<sequence length="366" mass="40201">MLPALSELRPPAGVRSRSINAENPDGAFGEAAAASSHLGPSRKGSAWFDLPAGGSLTLADIAGPGVIRHIWITVPDRTEAGPFVLRDLVLRMYWDDETDPSVEVPLGDFFCNGFAERALVTSEPVVVAPTGGMNSFIPMPFRKHARVVLDSEHPGQVDGVFFQIDLTTGDDIPEGTPYFHAQWRRSNATTQPGEDHVILDGVHGAGRYLGTYIGLAALSRYWWGEGEVKFFVDGDGDLPSLTSTGLEDYGGGAWAFQDELRVDPEPVPLTFSAPYFGYPFCSTRDTTRAAQFLQSTAPMHSVYRWHIPDPVWFDQDLRVTVQQIGTWDRGGLFERVDDVCSTAYWYQTEPHTAFPALPDAAARVPR</sequence>
<dbReference type="RefSeq" id="WP_061681137.1">
    <property type="nucleotide sequence ID" value="NZ_LRAD01000006.1"/>
</dbReference>
<evidence type="ECO:0000313" key="2">
    <source>
        <dbReference type="EMBL" id="KXZ61815.1"/>
    </source>
</evidence>
<comment type="caution">
    <text evidence="2">The sequence shown here is derived from an EMBL/GenBank/DDBJ whole genome shotgun (WGS) entry which is preliminary data.</text>
</comment>
<gene>
    <name evidence="2" type="ORF">Mlaev_00150</name>
</gene>
<name>A0A150HIG2_9MICO</name>
<dbReference type="Gene3D" id="2.60.120.1390">
    <property type="match status" value="1"/>
</dbReference>
<dbReference type="EMBL" id="LRAD01000006">
    <property type="protein sequence ID" value="KXZ61815.1"/>
    <property type="molecule type" value="Genomic_DNA"/>
</dbReference>
<dbReference type="AlphaFoldDB" id="A0A150HIG2"/>
<proteinExistence type="predicted"/>
<evidence type="ECO:0000313" key="3">
    <source>
        <dbReference type="Proteomes" id="UP000075357"/>
    </source>
</evidence>
<reference evidence="2 3" key="1">
    <citation type="submission" date="2016-01" db="EMBL/GenBank/DDBJ databases">
        <title>Draft genome sequences of Microbacterium laevaniformans LCDC 91-0039 and the type strain of Microbacterium hominis LCDC 84-209.</title>
        <authorList>
            <person name="Bernier A.-M."/>
            <person name="Bernard K."/>
        </authorList>
    </citation>
    <scope>NUCLEOTIDE SEQUENCE [LARGE SCALE GENOMIC DNA]</scope>
    <source>
        <strain evidence="2 3">LCDC 91-0039</strain>
    </source>
</reference>